<dbReference type="KEGG" id="cput:CONPUDRAFT_90970"/>
<comment type="caution">
    <text evidence="2">The sequence shown here is derived from an EMBL/GenBank/DDBJ whole genome shotgun (WGS) entry which is preliminary data.</text>
</comment>
<dbReference type="AlphaFoldDB" id="A0A5M3MKL3"/>
<accession>A0A5M3MKL3</accession>
<sequence>MSNILARDSTPTEHYRPINSARIPDTTRSPSVKVAIGLPTSYGVGEETKKKPTTYQVYGKPCIDRLSFFVDNMARVLLKSRKQTTRGPR</sequence>
<evidence type="ECO:0000313" key="3">
    <source>
        <dbReference type="Proteomes" id="UP000053558"/>
    </source>
</evidence>
<dbReference type="GeneID" id="19211429"/>
<dbReference type="RefSeq" id="XP_007770005.1">
    <property type="nucleotide sequence ID" value="XM_007771815.1"/>
</dbReference>
<proteinExistence type="predicted"/>
<keyword evidence="3" id="KW-1185">Reference proteome</keyword>
<dbReference type="EMBL" id="JH711580">
    <property type="protein sequence ID" value="EIW79623.1"/>
    <property type="molecule type" value="Genomic_DNA"/>
</dbReference>
<name>A0A5M3MKL3_CONPW</name>
<protein>
    <submittedName>
        <fullName evidence="2">Uncharacterized protein</fullName>
    </submittedName>
</protein>
<dbReference type="Proteomes" id="UP000053558">
    <property type="component" value="Unassembled WGS sequence"/>
</dbReference>
<evidence type="ECO:0000256" key="1">
    <source>
        <dbReference type="SAM" id="MobiDB-lite"/>
    </source>
</evidence>
<organism evidence="2 3">
    <name type="scientific">Coniophora puteana (strain RWD-64-598)</name>
    <name type="common">Brown rot fungus</name>
    <dbReference type="NCBI Taxonomy" id="741705"/>
    <lineage>
        <taxon>Eukaryota</taxon>
        <taxon>Fungi</taxon>
        <taxon>Dikarya</taxon>
        <taxon>Basidiomycota</taxon>
        <taxon>Agaricomycotina</taxon>
        <taxon>Agaricomycetes</taxon>
        <taxon>Agaricomycetidae</taxon>
        <taxon>Boletales</taxon>
        <taxon>Coniophorineae</taxon>
        <taxon>Coniophoraceae</taxon>
        <taxon>Coniophora</taxon>
    </lineage>
</organism>
<feature type="region of interest" description="Disordered" evidence="1">
    <location>
        <begin position="1"/>
        <end position="28"/>
    </location>
</feature>
<gene>
    <name evidence="2" type="ORF">CONPUDRAFT_90970</name>
</gene>
<evidence type="ECO:0000313" key="2">
    <source>
        <dbReference type="EMBL" id="EIW79623.1"/>
    </source>
</evidence>
<reference evidence="3" key="1">
    <citation type="journal article" date="2012" name="Science">
        <title>The Paleozoic origin of enzymatic lignin decomposition reconstructed from 31 fungal genomes.</title>
        <authorList>
            <person name="Floudas D."/>
            <person name="Binder M."/>
            <person name="Riley R."/>
            <person name="Barry K."/>
            <person name="Blanchette R.A."/>
            <person name="Henrissat B."/>
            <person name="Martinez A.T."/>
            <person name="Otillar R."/>
            <person name="Spatafora J.W."/>
            <person name="Yadav J.S."/>
            <person name="Aerts A."/>
            <person name="Benoit I."/>
            <person name="Boyd A."/>
            <person name="Carlson A."/>
            <person name="Copeland A."/>
            <person name="Coutinho P.M."/>
            <person name="de Vries R.P."/>
            <person name="Ferreira P."/>
            <person name="Findley K."/>
            <person name="Foster B."/>
            <person name="Gaskell J."/>
            <person name="Glotzer D."/>
            <person name="Gorecki P."/>
            <person name="Heitman J."/>
            <person name="Hesse C."/>
            <person name="Hori C."/>
            <person name="Igarashi K."/>
            <person name="Jurgens J.A."/>
            <person name="Kallen N."/>
            <person name="Kersten P."/>
            <person name="Kohler A."/>
            <person name="Kuees U."/>
            <person name="Kumar T.K.A."/>
            <person name="Kuo A."/>
            <person name="LaButti K."/>
            <person name="Larrondo L.F."/>
            <person name="Lindquist E."/>
            <person name="Ling A."/>
            <person name="Lombard V."/>
            <person name="Lucas S."/>
            <person name="Lundell T."/>
            <person name="Martin R."/>
            <person name="McLaughlin D.J."/>
            <person name="Morgenstern I."/>
            <person name="Morin E."/>
            <person name="Murat C."/>
            <person name="Nagy L.G."/>
            <person name="Nolan M."/>
            <person name="Ohm R.A."/>
            <person name="Patyshakuliyeva A."/>
            <person name="Rokas A."/>
            <person name="Ruiz-Duenas F.J."/>
            <person name="Sabat G."/>
            <person name="Salamov A."/>
            <person name="Samejima M."/>
            <person name="Schmutz J."/>
            <person name="Slot J.C."/>
            <person name="St John F."/>
            <person name="Stenlid J."/>
            <person name="Sun H."/>
            <person name="Sun S."/>
            <person name="Syed K."/>
            <person name="Tsang A."/>
            <person name="Wiebenga A."/>
            <person name="Young D."/>
            <person name="Pisabarro A."/>
            <person name="Eastwood D.C."/>
            <person name="Martin F."/>
            <person name="Cullen D."/>
            <person name="Grigoriev I.V."/>
            <person name="Hibbett D.S."/>
        </authorList>
    </citation>
    <scope>NUCLEOTIDE SEQUENCE [LARGE SCALE GENOMIC DNA]</scope>
    <source>
        <strain evidence="3">RWD-64-598 SS2</strain>
    </source>
</reference>